<organism evidence="2 3">
    <name type="scientific">Ehrlichia ruminantium (strain Welgevonden)</name>
    <dbReference type="NCBI Taxonomy" id="254945"/>
    <lineage>
        <taxon>Bacteria</taxon>
        <taxon>Pseudomonadati</taxon>
        <taxon>Pseudomonadota</taxon>
        <taxon>Alphaproteobacteria</taxon>
        <taxon>Rickettsiales</taxon>
        <taxon>Anaplasmataceae</taxon>
        <taxon>Ehrlichia</taxon>
    </lineage>
</organism>
<keyword evidence="1" id="KW-0472">Membrane</keyword>
<feature type="transmembrane region" description="Helical" evidence="1">
    <location>
        <begin position="6"/>
        <end position="29"/>
    </location>
</feature>
<evidence type="ECO:0000313" key="2">
    <source>
        <dbReference type="EMBL" id="CAI27242.1"/>
    </source>
</evidence>
<dbReference type="KEGG" id="erw:ERWE_CDS_07480"/>
<gene>
    <name evidence="2" type="ordered locus">ERWE_CDS_07480</name>
</gene>
<dbReference type="GeneID" id="33058450"/>
<evidence type="ECO:0000313" key="3">
    <source>
        <dbReference type="Proteomes" id="UP000001021"/>
    </source>
</evidence>
<keyword evidence="1" id="KW-0812">Transmembrane</keyword>
<proteinExistence type="predicted"/>
<dbReference type="RefSeq" id="WP_011155391.1">
    <property type="nucleotide sequence ID" value="NC_005295.2"/>
</dbReference>
<dbReference type="EMBL" id="CR925678">
    <property type="protein sequence ID" value="CAI27242.1"/>
    <property type="molecule type" value="Genomic_DNA"/>
</dbReference>
<keyword evidence="1" id="KW-1133">Transmembrane helix</keyword>
<name>A0A0H3M0J0_EHRRW</name>
<sequence length="204" mass="23266">MNFQTCIALTVVTSVLLLACIITMVKVFCKLKKIDNSIAGVVRTNLMYYGSTRSELRDLSDNITLRVNELKSELLYLSDELTRHLYDKVLDIYCNQNRSISDQRSGIDEKVAQSSDPVVHSDIQHDLQEHTEAEQVVPEVKKQYVLTSEEHHDQDEHSMMHVNAQVMLGESRDVKSTPSKEDVKSSLDYVELRHINSEAMNLAK</sequence>
<evidence type="ECO:0000256" key="1">
    <source>
        <dbReference type="SAM" id="Phobius"/>
    </source>
</evidence>
<dbReference type="Proteomes" id="UP000001021">
    <property type="component" value="Chromosome"/>
</dbReference>
<dbReference type="KEGG" id="eru:Erum7120"/>
<keyword evidence="3" id="KW-1185">Reference proteome</keyword>
<accession>A0A0H3M0J0</accession>
<dbReference type="AlphaFoldDB" id="A0A0H3M0J0"/>
<dbReference type="HOGENOM" id="CLU_1341496_0_0_5"/>
<reference evidence="2 3" key="1">
    <citation type="journal article" date="2006" name="J. Bacteriol.">
        <title>Comparative genomic analysis of three strains of Ehrlichia ruminantium reveals an active process of genome size plasticity.</title>
        <authorList>
            <person name="Frutos R."/>
            <person name="Viari A."/>
            <person name="Ferraz C."/>
            <person name="Morgat A."/>
            <person name="Eychenie S."/>
            <person name="Kandassami Y."/>
            <person name="Chantal I."/>
            <person name="Bensaid A."/>
            <person name="Coissac E."/>
            <person name="Vachiery N."/>
            <person name="Demaille J."/>
            <person name="Martinez D."/>
        </authorList>
    </citation>
    <scope>NUCLEOTIDE SEQUENCE [LARGE SCALE GENOMIC DNA]</scope>
    <source>
        <strain evidence="2 3">Welgevonden</strain>
    </source>
</reference>
<protein>
    <submittedName>
        <fullName evidence="2">Uncharacterized protein</fullName>
    </submittedName>
</protein>